<organism evidence="1 2">
    <name type="scientific">Coptis chinensis</name>
    <dbReference type="NCBI Taxonomy" id="261450"/>
    <lineage>
        <taxon>Eukaryota</taxon>
        <taxon>Viridiplantae</taxon>
        <taxon>Streptophyta</taxon>
        <taxon>Embryophyta</taxon>
        <taxon>Tracheophyta</taxon>
        <taxon>Spermatophyta</taxon>
        <taxon>Magnoliopsida</taxon>
        <taxon>Ranunculales</taxon>
        <taxon>Ranunculaceae</taxon>
        <taxon>Coptidoideae</taxon>
        <taxon>Coptis</taxon>
    </lineage>
</organism>
<evidence type="ECO:0000313" key="1">
    <source>
        <dbReference type="EMBL" id="KAF9606216.1"/>
    </source>
</evidence>
<protein>
    <submittedName>
        <fullName evidence="1">Uncharacterized protein</fullName>
    </submittedName>
</protein>
<name>A0A835HWZ2_9MAGN</name>
<feature type="non-terminal residue" evidence="1">
    <location>
        <position position="147"/>
    </location>
</feature>
<reference evidence="1 2" key="1">
    <citation type="submission" date="2020-10" db="EMBL/GenBank/DDBJ databases">
        <title>The Coptis chinensis genome and diversification of protoberbering-type alkaloids.</title>
        <authorList>
            <person name="Wang B."/>
            <person name="Shu S."/>
            <person name="Song C."/>
            <person name="Liu Y."/>
        </authorList>
    </citation>
    <scope>NUCLEOTIDE SEQUENCE [LARGE SCALE GENOMIC DNA]</scope>
    <source>
        <strain evidence="1">HL-2020</strain>
        <tissue evidence="1">Leaf</tissue>
    </source>
</reference>
<evidence type="ECO:0000313" key="2">
    <source>
        <dbReference type="Proteomes" id="UP000631114"/>
    </source>
</evidence>
<sequence length="147" mass="16952">MLVNQGWQEGNVGWRSKILTRTLSDHSPIDVPSRKVVNKLKRLKQKLKSLSFDVFGNHAQHLKQLVEEMVQILKDQENNPSDSNLQQMEFDKAMEMEEAVKVSTAMAKEKSKLSDAFEGERNIAYFHVTIQMRLAKGQIIEITKIRK</sequence>
<dbReference type="AlphaFoldDB" id="A0A835HWZ2"/>
<dbReference type="EMBL" id="JADFTS010000005">
    <property type="protein sequence ID" value="KAF9606216.1"/>
    <property type="molecule type" value="Genomic_DNA"/>
</dbReference>
<proteinExistence type="predicted"/>
<dbReference type="Proteomes" id="UP000631114">
    <property type="component" value="Unassembled WGS sequence"/>
</dbReference>
<accession>A0A835HWZ2</accession>
<keyword evidence="2" id="KW-1185">Reference proteome</keyword>
<gene>
    <name evidence="1" type="ORF">IFM89_023768</name>
</gene>
<comment type="caution">
    <text evidence="1">The sequence shown here is derived from an EMBL/GenBank/DDBJ whole genome shotgun (WGS) entry which is preliminary data.</text>
</comment>